<keyword evidence="2" id="KW-1185">Reference proteome</keyword>
<protein>
    <submittedName>
        <fullName evidence="1">Uncharacterized protein</fullName>
    </submittedName>
</protein>
<proteinExistence type="predicted"/>
<evidence type="ECO:0000313" key="1">
    <source>
        <dbReference type="EMBL" id="MCP1247305.1"/>
    </source>
</evidence>
<sequence>MAHVKPSIVIDRRLEREDPTTRSSVIIDQAAILDLDDPIIILGDPGLGKSVLAREIERQAGASSMSTHQVLCGILSSLNP</sequence>
<evidence type="ECO:0000313" key="2">
    <source>
        <dbReference type="Proteomes" id="UP001523543"/>
    </source>
</evidence>
<comment type="caution">
    <text evidence="1">The sequence shown here is derived from an EMBL/GenBank/DDBJ whole genome shotgun (WGS) entry which is preliminary data.</text>
</comment>
<dbReference type="EMBL" id="JAMYZR010000081">
    <property type="protein sequence ID" value="MCP1247305.1"/>
    <property type="molecule type" value="Genomic_DNA"/>
</dbReference>
<dbReference type="RefSeq" id="WP_253551264.1">
    <property type="nucleotide sequence ID" value="NZ_JAMYZR010000081.1"/>
</dbReference>
<reference evidence="1 2" key="1">
    <citation type="submission" date="2022-06" db="EMBL/GenBank/DDBJ databases">
        <title>Acetobacer genomes from food samples.</title>
        <authorList>
            <person name="Sombolestani A."/>
        </authorList>
    </citation>
    <scope>NUCLEOTIDE SEQUENCE [LARGE SCALE GENOMIC DNA]</scope>
    <source>
        <strain evidence="1 2">R-83281</strain>
    </source>
</reference>
<dbReference type="Proteomes" id="UP001523543">
    <property type="component" value="Unassembled WGS sequence"/>
</dbReference>
<accession>A0ABT1EV93</accession>
<name>A0ABT1EV93_9PROT</name>
<organism evidence="1 2">
    <name type="scientific">Acetobacter cerevisiae</name>
    <dbReference type="NCBI Taxonomy" id="178900"/>
    <lineage>
        <taxon>Bacteria</taxon>
        <taxon>Pseudomonadati</taxon>
        <taxon>Pseudomonadota</taxon>
        <taxon>Alphaproteobacteria</taxon>
        <taxon>Acetobacterales</taxon>
        <taxon>Acetobacteraceae</taxon>
        <taxon>Acetobacter</taxon>
    </lineage>
</organism>
<gene>
    <name evidence="1" type="ORF">NKW54_15445</name>
</gene>